<gene>
    <name evidence="1" type="ORF">FHU37_001991</name>
</gene>
<keyword evidence="2" id="KW-1185">Reference proteome</keyword>
<dbReference type="InterPro" id="IPR045647">
    <property type="entry name" value="DUF6401"/>
</dbReference>
<dbReference type="EMBL" id="JACBZD010000001">
    <property type="protein sequence ID" value="NYI05048.1"/>
    <property type="molecule type" value="Genomic_DNA"/>
</dbReference>
<dbReference type="Proteomes" id="UP000567795">
    <property type="component" value="Unassembled WGS sequence"/>
</dbReference>
<evidence type="ECO:0000313" key="1">
    <source>
        <dbReference type="EMBL" id="NYI05048.1"/>
    </source>
</evidence>
<dbReference type="Pfam" id="PF19939">
    <property type="entry name" value="DUF6401"/>
    <property type="match status" value="1"/>
</dbReference>
<reference evidence="1 2" key="1">
    <citation type="submission" date="2020-07" db="EMBL/GenBank/DDBJ databases">
        <title>Sequencing the genomes of 1000 actinobacteria strains.</title>
        <authorList>
            <person name="Klenk H.-P."/>
        </authorList>
    </citation>
    <scope>NUCLEOTIDE SEQUENCE [LARGE SCALE GENOMIC DNA]</scope>
    <source>
        <strain evidence="1 2">DSM 42178</strain>
    </source>
</reference>
<accession>A0A853A3I8</accession>
<evidence type="ECO:0000313" key="2">
    <source>
        <dbReference type="Proteomes" id="UP000567795"/>
    </source>
</evidence>
<name>A0A853A3I8_9ACTN</name>
<comment type="caution">
    <text evidence="1">The sequence shown here is derived from an EMBL/GenBank/DDBJ whole genome shotgun (WGS) entry which is preliminary data.</text>
</comment>
<sequence length="107" mass="11937">MFMEEFSAGGQAPDPLRWAMEEFGHRLAHMPYDPALVAAVDQHAAEVRDAIELGRETLGDYLLGFVDGLREQGWEPYTAPDPFAMLRLSAVCWLAREHGFLADETSA</sequence>
<proteinExistence type="predicted"/>
<dbReference type="RefSeq" id="WP_218903993.1">
    <property type="nucleotide sequence ID" value="NZ_JACBZD010000001.1"/>
</dbReference>
<protein>
    <submittedName>
        <fullName evidence="1">Uncharacterized protein</fullName>
    </submittedName>
</protein>
<dbReference type="AlphaFoldDB" id="A0A853A3I8"/>
<organism evidence="1 2">
    <name type="scientific">Allostreptomyces psammosilenae</name>
    <dbReference type="NCBI Taxonomy" id="1892865"/>
    <lineage>
        <taxon>Bacteria</taxon>
        <taxon>Bacillati</taxon>
        <taxon>Actinomycetota</taxon>
        <taxon>Actinomycetes</taxon>
        <taxon>Kitasatosporales</taxon>
        <taxon>Streptomycetaceae</taxon>
        <taxon>Allostreptomyces</taxon>
    </lineage>
</organism>